<keyword evidence="2" id="KW-1185">Reference proteome</keyword>
<name>A0A4U5MLA5_STECR</name>
<dbReference type="EMBL" id="AZBU02000007">
    <property type="protein sequence ID" value="TKR70217.1"/>
    <property type="molecule type" value="Genomic_DNA"/>
</dbReference>
<dbReference type="Proteomes" id="UP000298663">
    <property type="component" value="Unassembled WGS sequence"/>
</dbReference>
<proteinExistence type="predicted"/>
<protein>
    <submittedName>
        <fullName evidence="1">Uncharacterized protein</fullName>
    </submittedName>
</protein>
<comment type="caution">
    <text evidence="1">The sequence shown here is derived from an EMBL/GenBank/DDBJ whole genome shotgun (WGS) entry which is preliminary data.</text>
</comment>
<sequence>MIHRIPILFKNILKVKIVGDDNVEGAHGADRLEEFVDVLHGEASLKTVLDVHDHVVLAGLVARKTPEKSHVRSIYIFQSLPSEIGRPVALVLRLAPGPKMRVFAVVLTREVDDADVVDGEKDVLSCSGRRLLDKQILVVHQTEIVFVDWVYGSRRACRLMIHTYK</sequence>
<gene>
    <name evidence="1" type="ORF">L596_022268</name>
</gene>
<evidence type="ECO:0000313" key="1">
    <source>
        <dbReference type="EMBL" id="TKR70217.1"/>
    </source>
</evidence>
<reference evidence="1 2" key="1">
    <citation type="journal article" date="2015" name="Genome Biol.">
        <title>Comparative genomics of Steinernema reveals deeply conserved gene regulatory networks.</title>
        <authorList>
            <person name="Dillman A.R."/>
            <person name="Macchietto M."/>
            <person name="Porter C.F."/>
            <person name="Rogers A."/>
            <person name="Williams B."/>
            <person name="Antoshechkin I."/>
            <person name="Lee M.M."/>
            <person name="Goodwin Z."/>
            <person name="Lu X."/>
            <person name="Lewis E.E."/>
            <person name="Goodrich-Blair H."/>
            <person name="Stock S.P."/>
            <person name="Adams B.J."/>
            <person name="Sternberg P.W."/>
            <person name="Mortazavi A."/>
        </authorList>
    </citation>
    <scope>NUCLEOTIDE SEQUENCE [LARGE SCALE GENOMIC DNA]</scope>
    <source>
        <strain evidence="1 2">ALL</strain>
    </source>
</reference>
<dbReference type="AlphaFoldDB" id="A0A4U5MLA5"/>
<accession>A0A4U5MLA5</accession>
<evidence type="ECO:0000313" key="2">
    <source>
        <dbReference type="Proteomes" id="UP000298663"/>
    </source>
</evidence>
<organism evidence="1 2">
    <name type="scientific">Steinernema carpocapsae</name>
    <name type="common">Entomopathogenic nematode</name>
    <dbReference type="NCBI Taxonomy" id="34508"/>
    <lineage>
        <taxon>Eukaryota</taxon>
        <taxon>Metazoa</taxon>
        <taxon>Ecdysozoa</taxon>
        <taxon>Nematoda</taxon>
        <taxon>Chromadorea</taxon>
        <taxon>Rhabditida</taxon>
        <taxon>Tylenchina</taxon>
        <taxon>Panagrolaimomorpha</taxon>
        <taxon>Strongyloidoidea</taxon>
        <taxon>Steinernematidae</taxon>
        <taxon>Steinernema</taxon>
    </lineage>
</organism>
<reference evidence="1 2" key="2">
    <citation type="journal article" date="2019" name="G3 (Bethesda)">
        <title>Hybrid Assembly of the Genome of the Entomopathogenic Nematode Steinernema carpocapsae Identifies the X-Chromosome.</title>
        <authorList>
            <person name="Serra L."/>
            <person name="Macchietto M."/>
            <person name="Macias-Munoz A."/>
            <person name="McGill C.J."/>
            <person name="Rodriguez I.M."/>
            <person name="Rodriguez B."/>
            <person name="Murad R."/>
            <person name="Mortazavi A."/>
        </authorList>
    </citation>
    <scope>NUCLEOTIDE SEQUENCE [LARGE SCALE GENOMIC DNA]</scope>
    <source>
        <strain evidence="1 2">ALL</strain>
    </source>
</reference>